<evidence type="ECO:0000313" key="3">
    <source>
        <dbReference type="Proteomes" id="UP001595453"/>
    </source>
</evidence>
<protein>
    <recommendedName>
        <fullName evidence="4">Tetratricopeptide repeat protein</fullName>
    </recommendedName>
</protein>
<dbReference type="PROSITE" id="PS51257">
    <property type="entry name" value="PROKAR_LIPOPROTEIN"/>
    <property type="match status" value="1"/>
</dbReference>
<evidence type="ECO:0008006" key="4">
    <source>
        <dbReference type="Google" id="ProtNLM"/>
    </source>
</evidence>
<gene>
    <name evidence="2" type="ORF">ACFOEE_12305</name>
</gene>
<keyword evidence="3" id="KW-1185">Reference proteome</keyword>
<feature type="signal peptide" evidence="1">
    <location>
        <begin position="1"/>
        <end position="18"/>
    </location>
</feature>
<feature type="chain" id="PRO_5046201707" description="Tetratricopeptide repeat protein" evidence="1">
    <location>
        <begin position="19"/>
        <end position="392"/>
    </location>
</feature>
<comment type="caution">
    <text evidence="2">The sequence shown here is derived from an EMBL/GenBank/DDBJ whole genome shotgun (WGS) entry which is preliminary data.</text>
</comment>
<evidence type="ECO:0000256" key="1">
    <source>
        <dbReference type="SAM" id="SignalP"/>
    </source>
</evidence>
<dbReference type="Gene3D" id="1.25.40.10">
    <property type="entry name" value="Tetratricopeptide repeat domain"/>
    <property type="match status" value="1"/>
</dbReference>
<organism evidence="2 3">
    <name type="scientific">Pseudoalteromonas fenneropenaei</name>
    <dbReference type="NCBI Taxonomy" id="1737459"/>
    <lineage>
        <taxon>Bacteria</taxon>
        <taxon>Pseudomonadati</taxon>
        <taxon>Pseudomonadota</taxon>
        <taxon>Gammaproteobacteria</taxon>
        <taxon>Alteromonadales</taxon>
        <taxon>Pseudoalteromonadaceae</taxon>
        <taxon>Pseudoalteromonas</taxon>
    </lineage>
</organism>
<dbReference type="EMBL" id="JBHRSD010000018">
    <property type="protein sequence ID" value="MFC3033304.1"/>
    <property type="molecule type" value="Genomic_DNA"/>
</dbReference>
<evidence type="ECO:0000313" key="2">
    <source>
        <dbReference type="EMBL" id="MFC3033304.1"/>
    </source>
</evidence>
<name>A0ABV7CL18_9GAMM</name>
<accession>A0ABV7CL18</accession>
<dbReference type="SUPFAM" id="SSF48452">
    <property type="entry name" value="TPR-like"/>
    <property type="match status" value="1"/>
</dbReference>
<dbReference type="InterPro" id="IPR011990">
    <property type="entry name" value="TPR-like_helical_dom_sf"/>
</dbReference>
<dbReference type="RefSeq" id="WP_377124652.1">
    <property type="nucleotide sequence ID" value="NZ_JBHRSD010000018.1"/>
</dbReference>
<reference evidence="3" key="1">
    <citation type="journal article" date="2019" name="Int. J. Syst. Evol. Microbiol.">
        <title>The Global Catalogue of Microorganisms (GCM) 10K type strain sequencing project: providing services to taxonomists for standard genome sequencing and annotation.</title>
        <authorList>
            <consortium name="The Broad Institute Genomics Platform"/>
            <consortium name="The Broad Institute Genome Sequencing Center for Infectious Disease"/>
            <person name="Wu L."/>
            <person name="Ma J."/>
        </authorList>
    </citation>
    <scope>NUCLEOTIDE SEQUENCE [LARGE SCALE GENOMIC DNA]</scope>
    <source>
        <strain evidence="3">KCTC 42730</strain>
    </source>
</reference>
<sequence length="392" mass="44385">MKKLIWPLLILVTLTGCAQLQPLSAAKPADSKPDVTTLLNHAHFVPQNVPKSSELFLLSEEVKEEFLAYFTQRQNLNQRADHILADYLTAKLGQFRYDGQTLMARESLQQQQGNCISLAILTQALANLIALETSFTEVSSAPVYFMDNNTLLISNHFKTKLFAPFDPNDKSGLTRSAIVIDYFPQIDNVFVGSATLSDLITKFYANRSVDALLDKRYDLSYSLLLQAFHFSPNDPELINLAAILHRRIGDTKTEQQLYDFALTHQLISHNLLANLLQTLDPNTDHEKITQVQQLRETTVKSPIEWLLMAKDNLRESKLSKAKTQLLHFIERAPYMPEGYVELAKVSYLQGKMSESKRFLQTAQEKTSHTDSKKIAMIAAKQQALAAQMRLEN</sequence>
<proteinExistence type="predicted"/>
<dbReference type="Proteomes" id="UP001595453">
    <property type="component" value="Unassembled WGS sequence"/>
</dbReference>
<keyword evidence="1" id="KW-0732">Signal</keyword>